<sequence length="141" mass="14869">MLAYFDTSALIPLVIHEPATARCRDVWDAAAAIVTSDLAYVEAHAALAQARRLERLTDASHERALAAFESLWAGVARIAVAPLIIREAAKIAHTQALRGCDAVHAASAVATASDDFVAVSGDEALLHAWSGLGIATVDSRR</sequence>
<evidence type="ECO:0000259" key="7">
    <source>
        <dbReference type="Pfam" id="PF01850"/>
    </source>
</evidence>
<organism evidence="8 9">
    <name type="scientific">Microbacterium schleiferi</name>
    <dbReference type="NCBI Taxonomy" id="69362"/>
    <lineage>
        <taxon>Bacteria</taxon>
        <taxon>Bacillati</taxon>
        <taxon>Actinomycetota</taxon>
        <taxon>Actinomycetes</taxon>
        <taxon>Micrococcales</taxon>
        <taxon>Microbacteriaceae</taxon>
        <taxon>Microbacterium</taxon>
    </lineage>
</organism>
<dbReference type="RefSeq" id="WP_331791187.1">
    <property type="nucleotide sequence ID" value="NZ_BAAAUO010000002.1"/>
</dbReference>
<evidence type="ECO:0000313" key="8">
    <source>
        <dbReference type="EMBL" id="MEF2254695.1"/>
    </source>
</evidence>
<dbReference type="CDD" id="cd09874">
    <property type="entry name" value="PIN_MT3492-like"/>
    <property type="match status" value="1"/>
</dbReference>
<dbReference type="Pfam" id="PF01850">
    <property type="entry name" value="PIN"/>
    <property type="match status" value="1"/>
</dbReference>
<dbReference type="Gene3D" id="3.40.50.1010">
    <property type="entry name" value="5'-nuclease"/>
    <property type="match status" value="1"/>
</dbReference>
<keyword evidence="2 6" id="KW-0540">Nuclease</keyword>
<evidence type="ECO:0000256" key="5">
    <source>
        <dbReference type="ARBA" id="ARBA00022842"/>
    </source>
</evidence>
<dbReference type="SUPFAM" id="SSF88723">
    <property type="entry name" value="PIN domain-like"/>
    <property type="match status" value="1"/>
</dbReference>
<feature type="binding site" evidence="6">
    <location>
        <position position="101"/>
    </location>
    <ligand>
        <name>Mg(2+)</name>
        <dbReference type="ChEBI" id="CHEBI:18420"/>
    </ligand>
</feature>
<keyword evidence="5 6" id="KW-0460">Magnesium</keyword>
<comment type="cofactor">
    <cofactor evidence="6">
        <name>Mg(2+)</name>
        <dbReference type="ChEBI" id="CHEBI:18420"/>
    </cofactor>
</comment>
<dbReference type="InterPro" id="IPR029060">
    <property type="entry name" value="PIN-like_dom_sf"/>
</dbReference>
<comment type="function">
    <text evidence="6">Toxic component of a toxin-antitoxin (TA) system. An RNase.</text>
</comment>
<dbReference type="EC" id="3.1.-.-" evidence="6"/>
<keyword evidence="9" id="KW-1185">Reference proteome</keyword>
<keyword evidence="1 6" id="KW-1277">Toxin-antitoxin system</keyword>
<dbReference type="InterPro" id="IPR022907">
    <property type="entry name" value="VapC_family"/>
</dbReference>
<dbReference type="InterPro" id="IPR002716">
    <property type="entry name" value="PIN_dom"/>
</dbReference>
<dbReference type="Proteomes" id="UP001351900">
    <property type="component" value="Unassembled WGS sequence"/>
</dbReference>
<evidence type="ECO:0000256" key="6">
    <source>
        <dbReference type="HAMAP-Rule" id="MF_00265"/>
    </source>
</evidence>
<keyword evidence="6" id="KW-0800">Toxin</keyword>
<gene>
    <name evidence="6" type="primary">vapC</name>
    <name evidence="8" type="ORF">V2V91_06020</name>
</gene>
<proteinExistence type="inferred from homology"/>
<accession>A0ABU7V5Z3</accession>
<evidence type="ECO:0000256" key="2">
    <source>
        <dbReference type="ARBA" id="ARBA00022722"/>
    </source>
</evidence>
<feature type="binding site" evidence="6">
    <location>
        <position position="6"/>
    </location>
    <ligand>
        <name>Mg(2+)</name>
        <dbReference type="ChEBI" id="CHEBI:18420"/>
    </ligand>
</feature>
<feature type="domain" description="PIN" evidence="7">
    <location>
        <begin position="4"/>
        <end position="124"/>
    </location>
</feature>
<keyword evidence="4 6" id="KW-0378">Hydrolase</keyword>
<keyword evidence="3 6" id="KW-0479">Metal-binding</keyword>
<comment type="caution">
    <text evidence="8">The sequence shown here is derived from an EMBL/GenBank/DDBJ whole genome shotgun (WGS) entry which is preliminary data.</text>
</comment>
<evidence type="ECO:0000256" key="1">
    <source>
        <dbReference type="ARBA" id="ARBA00022649"/>
    </source>
</evidence>
<reference evidence="8 9" key="1">
    <citation type="submission" date="2024-01" db="EMBL/GenBank/DDBJ databases">
        <title>the genome sequence of strain Microbacterium schleiferi NBRC 15075.</title>
        <authorList>
            <person name="Ding Y."/>
            <person name="Zhang G."/>
        </authorList>
    </citation>
    <scope>NUCLEOTIDE SEQUENCE [LARGE SCALE GENOMIC DNA]</scope>
    <source>
        <strain evidence="8 9">NBRC 15075</strain>
    </source>
</reference>
<comment type="similarity">
    <text evidence="6">Belongs to the PINc/VapC protein family.</text>
</comment>
<dbReference type="HAMAP" id="MF_00265">
    <property type="entry name" value="VapC_Nob1"/>
    <property type="match status" value="1"/>
</dbReference>
<evidence type="ECO:0000256" key="3">
    <source>
        <dbReference type="ARBA" id="ARBA00022723"/>
    </source>
</evidence>
<evidence type="ECO:0000313" key="9">
    <source>
        <dbReference type="Proteomes" id="UP001351900"/>
    </source>
</evidence>
<dbReference type="EMBL" id="JAZHOV010000003">
    <property type="protein sequence ID" value="MEF2254695.1"/>
    <property type="molecule type" value="Genomic_DNA"/>
</dbReference>
<evidence type="ECO:0000256" key="4">
    <source>
        <dbReference type="ARBA" id="ARBA00022801"/>
    </source>
</evidence>
<protein>
    <recommendedName>
        <fullName evidence="6">Ribonuclease VapC</fullName>
        <shortName evidence="6">RNase VapC</shortName>
        <ecNumber evidence="6">3.1.-.-</ecNumber>
    </recommendedName>
    <alternativeName>
        <fullName evidence="6">Toxin VapC</fullName>
    </alternativeName>
</protein>
<name>A0ABU7V5Z3_9MICO</name>